<protein>
    <submittedName>
        <fullName evidence="1">Uncharacterized protein</fullName>
    </submittedName>
</protein>
<dbReference type="AlphaFoldDB" id="A0A0E9Q8C5"/>
<evidence type="ECO:0000313" key="1">
    <source>
        <dbReference type="EMBL" id="JAH13141.1"/>
    </source>
</evidence>
<reference evidence="1" key="1">
    <citation type="submission" date="2014-11" db="EMBL/GenBank/DDBJ databases">
        <authorList>
            <person name="Amaro Gonzalez C."/>
        </authorList>
    </citation>
    <scope>NUCLEOTIDE SEQUENCE</scope>
</reference>
<reference evidence="1" key="2">
    <citation type="journal article" date="2015" name="Fish Shellfish Immunol.">
        <title>Early steps in the European eel (Anguilla anguilla)-Vibrio vulnificus interaction in the gills: Role of the RtxA13 toxin.</title>
        <authorList>
            <person name="Callol A."/>
            <person name="Pajuelo D."/>
            <person name="Ebbesson L."/>
            <person name="Teles M."/>
            <person name="MacKenzie S."/>
            <person name="Amaro C."/>
        </authorList>
    </citation>
    <scope>NUCLEOTIDE SEQUENCE</scope>
</reference>
<name>A0A0E9Q8C5_ANGAN</name>
<accession>A0A0E9Q8C5</accession>
<proteinExistence type="predicted"/>
<organism evidence="1">
    <name type="scientific">Anguilla anguilla</name>
    <name type="common">European freshwater eel</name>
    <name type="synonym">Muraena anguilla</name>
    <dbReference type="NCBI Taxonomy" id="7936"/>
    <lineage>
        <taxon>Eukaryota</taxon>
        <taxon>Metazoa</taxon>
        <taxon>Chordata</taxon>
        <taxon>Craniata</taxon>
        <taxon>Vertebrata</taxon>
        <taxon>Euteleostomi</taxon>
        <taxon>Actinopterygii</taxon>
        <taxon>Neopterygii</taxon>
        <taxon>Teleostei</taxon>
        <taxon>Anguilliformes</taxon>
        <taxon>Anguillidae</taxon>
        <taxon>Anguilla</taxon>
    </lineage>
</organism>
<dbReference type="EMBL" id="GBXM01095436">
    <property type="protein sequence ID" value="JAH13141.1"/>
    <property type="molecule type" value="Transcribed_RNA"/>
</dbReference>
<sequence length="30" mass="3344">MLCSVFACTVISVVSRFDKPSLMLMPFHIA</sequence>